<dbReference type="EMBL" id="JAUJRV010000029">
    <property type="protein sequence ID" value="MDN7798326.1"/>
    <property type="molecule type" value="Genomic_DNA"/>
</dbReference>
<dbReference type="RefSeq" id="WP_105797187.1">
    <property type="nucleotide sequence ID" value="NZ_JAUJRV010000029.1"/>
</dbReference>
<dbReference type="GO" id="GO:0004519">
    <property type="term" value="F:endonuclease activity"/>
    <property type="evidence" value="ECO:0007669"/>
    <property type="project" value="UniProtKB-KW"/>
</dbReference>
<proteinExistence type="predicted"/>
<keyword evidence="2" id="KW-0540">Nuclease</keyword>
<dbReference type="InterPro" id="IPR044925">
    <property type="entry name" value="His-Me_finger_sf"/>
</dbReference>
<evidence type="ECO:0000313" key="2">
    <source>
        <dbReference type="EMBL" id="MDN7798326.1"/>
    </source>
</evidence>
<keyword evidence="2" id="KW-0378">Hydrolase</keyword>
<comment type="caution">
    <text evidence="2">The sequence shown here is derived from an EMBL/GenBank/DDBJ whole genome shotgun (WGS) entry which is preliminary data.</text>
</comment>
<dbReference type="Gene3D" id="3.90.75.20">
    <property type="match status" value="1"/>
</dbReference>
<sequence>MTNKKSGYKAAEAFLTLEVAQQFISYDPESGRFTKVKKTTSYRKPGDIIGTKMSRGYYGIHIPGYGTVYAHRLAFLFMTGKWPANIVDHINHNGLDNRWENLRDVGYSGNNHNSKLRKDNSTGVRNVTYHKINKKFFAAITYQKVTHNLGYFEKLQDAVTAVIEKRAELGISISNECMYKQ</sequence>
<accession>A0AAW7T4U0</accession>
<protein>
    <submittedName>
        <fullName evidence="2">HNH endonuclease</fullName>
    </submittedName>
</protein>
<evidence type="ECO:0000259" key="1">
    <source>
        <dbReference type="Pfam" id="PF13392"/>
    </source>
</evidence>
<evidence type="ECO:0000313" key="3">
    <source>
        <dbReference type="Proteomes" id="UP001171620"/>
    </source>
</evidence>
<dbReference type="AlphaFoldDB" id="A0AAW7T4U0"/>
<gene>
    <name evidence="2" type="ORF">QZM33_25630</name>
</gene>
<dbReference type="Pfam" id="PF13392">
    <property type="entry name" value="HNH_3"/>
    <property type="match status" value="1"/>
</dbReference>
<dbReference type="Proteomes" id="UP001171620">
    <property type="component" value="Unassembled WGS sequence"/>
</dbReference>
<feature type="domain" description="HNH nuclease" evidence="1">
    <location>
        <begin position="68"/>
        <end position="104"/>
    </location>
</feature>
<dbReference type="SUPFAM" id="SSF54060">
    <property type="entry name" value="His-Me finger endonucleases"/>
    <property type="match status" value="1"/>
</dbReference>
<dbReference type="InterPro" id="IPR003615">
    <property type="entry name" value="HNH_nuc"/>
</dbReference>
<keyword evidence="2" id="KW-0255">Endonuclease</keyword>
<name>A0AAW7T4U0_BURVI</name>
<reference evidence="2" key="1">
    <citation type="submission" date="2023-07" db="EMBL/GenBank/DDBJ databases">
        <title>A collection of bacterial strains from the Burkholderia cepacia Research Laboratory and Repository.</title>
        <authorList>
            <person name="Lipuma J."/>
            <person name="Spilker T."/>
            <person name="Caverly L."/>
        </authorList>
    </citation>
    <scope>NUCLEOTIDE SEQUENCE</scope>
    <source>
        <strain evidence="2">AU44268</strain>
    </source>
</reference>
<organism evidence="2 3">
    <name type="scientific">Burkholderia vietnamiensis</name>
    <dbReference type="NCBI Taxonomy" id="60552"/>
    <lineage>
        <taxon>Bacteria</taxon>
        <taxon>Pseudomonadati</taxon>
        <taxon>Pseudomonadota</taxon>
        <taxon>Betaproteobacteria</taxon>
        <taxon>Burkholderiales</taxon>
        <taxon>Burkholderiaceae</taxon>
        <taxon>Burkholderia</taxon>
        <taxon>Burkholderia cepacia complex</taxon>
    </lineage>
</organism>